<dbReference type="Proteomes" id="UP000243342">
    <property type="component" value="Unassembled WGS sequence"/>
</dbReference>
<comment type="caution">
    <text evidence="1">The sequence shown here is derived from an EMBL/GenBank/DDBJ whole genome shotgun (WGS) entry which is preliminary data.</text>
</comment>
<proteinExistence type="predicted"/>
<dbReference type="OrthoDB" id="5096160at2"/>
<organism evidence="1 2">
    <name type="scientific">Mangrovactinospora gilvigrisea</name>
    <dbReference type="NCBI Taxonomy" id="1428644"/>
    <lineage>
        <taxon>Bacteria</taxon>
        <taxon>Bacillati</taxon>
        <taxon>Actinomycetota</taxon>
        <taxon>Actinomycetes</taxon>
        <taxon>Kitasatosporales</taxon>
        <taxon>Streptomycetaceae</taxon>
        <taxon>Mangrovactinospora</taxon>
    </lineage>
</organism>
<protein>
    <recommendedName>
        <fullName evidence="3">tRNA-guanine(15) transglycosylase-like domain-containing protein</fullName>
    </recommendedName>
</protein>
<evidence type="ECO:0008006" key="3">
    <source>
        <dbReference type="Google" id="ProtNLM"/>
    </source>
</evidence>
<gene>
    <name evidence="1" type="ORF">BIV57_07990</name>
</gene>
<name>A0A1J7BH46_9ACTN</name>
<dbReference type="AlphaFoldDB" id="A0A1J7BH46"/>
<reference evidence="1 2" key="1">
    <citation type="submission" date="2016-10" db="EMBL/GenBank/DDBJ databases">
        <title>Genome sequence of Streptomyces gilvigriseus MUSC 26.</title>
        <authorList>
            <person name="Lee L.-H."/>
            <person name="Ser H.-L."/>
        </authorList>
    </citation>
    <scope>NUCLEOTIDE SEQUENCE [LARGE SCALE GENOMIC DNA]</scope>
    <source>
        <strain evidence="1 2">MUSC 26</strain>
    </source>
</reference>
<keyword evidence="2" id="KW-1185">Reference proteome</keyword>
<accession>A0A1J7BH46</accession>
<evidence type="ECO:0000313" key="1">
    <source>
        <dbReference type="EMBL" id="OIV38007.1"/>
    </source>
</evidence>
<sequence length="384" mass="41617">MARPLEGPEELIEALRDRVLTVAPERKANDIIGHVDPECGGLVLTGPTSRDATPGLNHYRERLLIARDPARYTKQVATAGDPFGVAADDGGLFGHATLADRLRDQTRTRWSAFAVTPTGYIPADGQAALDAVVDRTNEIDDQALVVALPVGHLWLAEPRVRRLMAAIQSIHHPIALVIDGGNRTDPQEQPGVSEQLRALCASCDRLVVWRTDLAGLDSLAHGALGAAVGIYPGLRHGMRPPCEDDKKDGGPAGSFSALLVRELLRFMRIDQEKNRFFDAVCGLECPCTVCQGRSLASFKDIGEDQLLVARHNTIVINALGADLAACNAGLDRLDWWRQQLADAIERHRHMAAKAQIREKDAVPAVLLRWLQGSPPPLTEGTALG</sequence>
<dbReference type="RefSeq" id="WP_071656014.1">
    <property type="nucleotide sequence ID" value="NZ_MLCF01000035.1"/>
</dbReference>
<dbReference type="EMBL" id="MLCF01000035">
    <property type="protein sequence ID" value="OIV38007.1"/>
    <property type="molecule type" value="Genomic_DNA"/>
</dbReference>
<evidence type="ECO:0000313" key="2">
    <source>
        <dbReference type="Proteomes" id="UP000243342"/>
    </source>
</evidence>